<dbReference type="PANTHER" id="PTHR43394:SF1">
    <property type="entry name" value="ATP-BINDING CASSETTE SUB-FAMILY B MEMBER 10, MITOCHONDRIAL"/>
    <property type="match status" value="1"/>
</dbReference>
<dbReference type="InterPro" id="IPR003439">
    <property type="entry name" value="ABC_transporter-like_ATP-bd"/>
</dbReference>
<evidence type="ECO:0000256" key="4">
    <source>
        <dbReference type="ARBA" id="ARBA00023136"/>
    </source>
</evidence>
<evidence type="ECO:0000313" key="9">
    <source>
        <dbReference type="EMBL" id="EFA84219.1"/>
    </source>
</evidence>
<dbReference type="InterPro" id="IPR027417">
    <property type="entry name" value="P-loop_NTPase"/>
</dbReference>
<evidence type="ECO:0000256" key="1">
    <source>
        <dbReference type="ARBA" id="ARBA00004141"/>
    </source>
</evidence>
<dbReference type="GO" id="GO:0016887">
    <property type="term" value="F:ATP hydrolysis activity"/>
    <property type="evidence" value="ECO:0007669"/>
    <property type="project" value="InterPro"/>
</dbReference>
<dbReference type="PROSITE" id="PS50893">
    <property type="entry name" value="ABC_TRANSPORTER_2"/>
    <property type="match status" value="1"/>
</dbReference>
<gene>
    <name evidence="9" type="primary">abcB7</name>
    <name evidence="9" type="ORF">PPL_03296</name>
</gene>
<dbReference type="InterPro" id="IPR036640">
    <property type="entry name" value="ABC1_TM_sf"/>
</dbReference>
<dbReference type="OMA" id="KVFGMMF"/>
<proteinExistence type="predicted"/>
<evidence type="ECO:0000313" key="10">
    <source>
        <dbReference type="Proteomes" id="UP000001396"/>
    </source>
</evidence>
<dbReference type="SUPFAM" id="SSF52540">
    <property type="entry name" value="P-loop containing nucleoside triphosphate hydrolases"/>
    <property type="match status" value="1"/>
</dbReference>
<dbReference type="RefSeq" id="XP_020436335.1">
    <property type="nucleotide sequence ID" value="XM_020574263.1"/>
</dbReference>
<evidence type="ECO:0000256" key="3">
    <source>
        <dbReference type="ARBA" id="ARBA00022989"/>
    </source>
</evidence>
<dbReference type="PANTHER" id="PTHR43394">
    <property type="entry name" value="ATP-DEPENDENT PERMEASE MDL1, MITOCHONDRIAL"/>
    <property type="match status" value="1"/>
</dbReference>
<feature type="region of interest" description="Disordered" evidence="5">
    <location>
        <begin position="60"/>
        <end position="79"/>
    </location>
</feature>
<dbReference type="STRING" id="670386.D3B4H1"/>
<dbReference type="EMBL" id="ADBJ01000010">
    <property type="protein sequence ID" value="EFA84219.1"/>
    <property type="molecule type" value="Genomic_DNA"/>
</dbReference>
<organism evidence="9 10">
    <name type="scientific">Heterostelium pallidum (strain ATCC 26659 / Pp 5 / PN500)</name>
    <name type="common">Cellular slime mold</name>
    <name type="synonym">Polysphondylium pallidum</name>
    <dbReference type="NCBI Taxonomy" id="670386"/>
    <lineage>
        <taxon>Eukaryota</taxon>
        <taxon>Amoebozoa</taxon>
        <taxon>Evosea</taxon>
        <taxon>Eumycetozoa</taxon>
        <taxon>Dictyostelia</taxon>
        <taxon>Acytosteliales</taxon>
        <taxon>Acytosteliaceae</taxon>
        <taxon>Heterostelium</taxon>
    </lineage>
</organism>
<evidence type="ECO:0000256" key="6">
    <source>
        <dbReference type="SAM" id="Phobius"/>
    </source>
</evidence>
<dbReference type="InterPro" id="IPR011527">
    <property type="entry name" value="ABC1_TM_dom"/>
</dbReference>
<dbReference type="PROSITE" id="PS50929">
    <property type="entry name" value="ABC_TM1F"/>
    <property type="match status" value="1"/>
</dbReference>
<dbReference type="GO" id="GO:0016020">
    <property type="term" value="C:membrane"/>
    <property type="evidence" value="ECO:0007669"/>
    <property type="project" value="UniProtKB-SubCell"/>
</dbReference>
<dbReference type="Proteomes" id="UP000001396">
    <property type="component" value="Unassembled WGS sequence"/>
</dbReference>
<feature type="region of interest" description="Disordered" evidence="5">
    <location>
        <begin position="1"/>
        <end position="29"/>
    </location>
</feature>
<evidence type="ECO:0000259" key="8">
    <source>
        <dbReference type="PROSITE" id="PS50929"/>
    </source>
</evidence>
<feature type="domain" description="ABC transporter" evidence="7">
    <location>
        <begin position="385"/>
        <end position="614"/>
    </location>
</feature>
<dbReference type="GeneID" id="31358818"/>
<dbReference type="GO" id="GO:0005524">
    <property type="term" value="F:ATP binding"/>
    <property type="evidence" value="ECO:0007669"/>
    <property type="project" value="InterPro"/>
</dbReference>
<dbReference type="AlphaFoldDB" id="D3B4H1"/>
<feature type="transmembrane region" description="Helical" evidence="6">
    <location>
        <begin position="294"/>
        <end position="317"/>
    </location>
</feature>
<evidence type="ECO:0000256" key="5">
    <source>
        <dbReference type="SAM" id="MobiDB-lite"/>
    </source>
</evidence>
<dbReference type="InParanoid" id="D3B4H1"/>
<dbReference type="SUPFAM" id="SSF90123">
    <property type="entry name" value="ABC transporter transmembrane region"/>
    <property type="match status" value="1"/>
</dbReference>
<protein>
    <submittedName>
        <fullName evidence="9">ABC transporter B family protein</fullName>
    </submittedName>
</protein>
<keyword evidence="4 6" id="KW-0472">Membrane</keyword>
<comment type="caution">
    <text evidence="9">The sequence shown here is derived from an EMBL/GenBank/DDBJ whole genome shotgun (WGS) entry which is preliminary data.</text>
</comment>
<evidence type="ECO:0000259" key="7">
    <source>
        <dbReference type="PROSITE" id="PS50893"/>
    </source>
</evidence>
<accession>D3B4H1</accession>
<reference evidence="9 10" key="1">
    <citation type="journal article" date="2011" name="Genome Res.">
        <title>Phylogeny-wide analysis of social amoeba genomes highlights ancient origins for complex intercellular communication.</title>
        <authorList>
            <person name="Heidel A.J."/>
            <person name="Lawal H.M."/>
            <person name="Felder M."/>
            <person name="Schilde C."/>
            <person name="Helps N.R."/>
            <person name="Tunggal B."/>
            <person name="Rivero F."/>
            <person name="John U."/>
            <person name="Schleicher M."/>
            <person name="Eichinger L."/>
            <person name="Platzer M."/>
            <person name="Noegel A.A."/>
            <person name="Schaap P."/>
            <person name="Gloeckner G."/>
        </authorList>
    </citation>
    <scope>NUCLEOTIDE SEQUENCE [LARGE SCALE GENOMIC DNA]</scope>
    <source>
        <strain evidence="10">ATCC 26659 / Pp 5 / PN500</strain>
    </source>
</reference>
<dbReference type="Gene3D" id="3.40.50.300">
    <property type="entry name" value="P-loop containing nucleotide triphosphate hydrolases"/>
    <property type="match status" value="1"/>
</dbReference>
<feature type="transmembrane region" description="Helical" evidence="6">
    <location>
        <begin position="329"/>
        <end position="348"/>
    </location>
</feature>
<name>D3B4H1_HETP5</name>
<keyword evidence="3 6" id="KW-1133">Transmembrane helix</keyword>
<keyword evidence="2 6" id="KW-0812">Transmembrane</keyword>
<dbReference type="Pfam" id="PF00005">
    <property type="entry name" value="ABC_tran"/>
    <property type="match status" value="1"/>
</dbReference>
<dbReference type="Gene3D" id="1.20.1560.10">
    <property type="entry name" value="ABC transporter type 1, transmembrane domain"/>
    <property type="match status" value="2"/>
</dbReference>
<comment type="subcellular location">
    <subcellularLocation>
        <location evidence="1">Membrane</location>
        <topology evidence="1">Multi-pass membrane protein</topology>
    </subcellularLocation>
</comment>
<dbReference type="GO" id="GO:0015421">
    <property type="term" value="F:ABC-type oligopeptide transporter activity"/>
    <property type="evidence" value="ECO:0007669"/>
    <property type="project" value="TreeGrafter"/>
</dbReference>
<keyword evidence="10" id="KW-1185">Reference proteome</keyword>
<sequence length="615" mass="69264">MNKKKQYAYLEEEDYDDSSSTGSNDNLTSNGVILDNKSINNSNSINNSSSSLNNSIDEFKTNKEKNRTSSPSPMYIDDYDRYNDQFDEYDEDNEDDEYNIASNMLLDEDQFYKINYSTQRSLQIEDTMQQVVINKLFIEDPSTNKTQALEALGLKLNEDFDWFQSSKYLLFTIASFHFVTQLKNDLFRSILTQEVTYFDSSKGSELNAIISSDTLILQNIVSVSLSTFVRSLLQSGGGLLILELSTRASSVVDSTATNIVEIRLLNAEAKQMGAFETELETVHRAIKSSIFTSGFWIAIGGFTVLLILIFAFMFTLYETIQREISMFQYVLYALMLSVSISGLFGVIGEFQKLLPSCRRIFSLIDRRPKVSFKGGVAPTPSELSIAFDNVSFHHKNGTILLSGISFNLRKRTMVALVGPSQSKDIVFSLIQGIYYPTRGSVTIGRIDTKAVDLHLFRSKCYSITSNTSIFEGTVEQNIRYGLSHLSQQNIIVASKRANLHDFIISLPQGYDTMLGKERLSTNIIQKISVARAFLRDPEVLLVDESSCITESTDDLNGPLDQLYQNRTVLVIANRLSTLEKSQQVVVFEDSRVVETGVHSELLQSDLLYQNLVKPN</sequence>
<feature type="domain" description="ABC transmembrane type-1" evidence="8">
    <location>
        <begin position="169"/>
        <end position="352"/>
    </location>
</feature>
<evidence type="ECO:0000256" key="2">
    <source>
        <dbReference type="ARBA" id="ARBA00022692"/>
    </source>
</evidence>
<dbReference type="Pfam" id="PF00664">
    <property type="entry name" value="ABC_membrane"/>
    <property type="match status" value="1"/>
</dbReference>
<feature type="compositionally biased region" description="Polar residues" evidence="5">
    <location>
        <begin position="18"/>
        <end position="29"/>
    </location>
</feature>
<dbReference type="InterPro" id="IPR039421">
    <property type="entry name" value="Type_1_exporter"/>
</dbReference>